<dbReference type="EMBL" id="CP132938">
    <property type="protein sequence ID" value="XCB20519.1"/>
    <property type="molecule type" value="Genomic_DNA"/>
</dbReference>
<organism evidence="2">
    <name type="scientific">Tunturiibacter gelidiferens</name>
    <dbReference type="NCBI Taxonomy" id="3069689"/>
    <lineage>
        <taxon>Bacteria</taxon>
        <taxon>Pseudomonadati</taxon>
        <taxon>Acidobacteriota</taxon>
        <taxon>Terriglobia</taxon>
        <taxon>Terriglobales</taxon>
        <taxon>Acidobacteriaceae</taxon>
        <taxon>Tunturiibacter</taxon>
    </lineage>
</organism>
<gene>
    <name evidence="2" type="ORF">RBB81_13010</name>
</gene>
<name>A0AAU7YV46_9BACT</name>
<dbReference type="KEGG" id="tgi:RBB81_13010"/>
<evidence type="ECO:0000313" key="2">
    <source>
        <dbReference type="EMBL" id="XCB20519.1"/>
    </source>
</evidence>
<dbReference type="Gene3D" id="1.10.3210.10">
    <property type="entry name" value="Hypothetical protein af1432"/>
    <property type="match status" value="1"/>
</dbReference>
<reference evidence="2" key="2">
    <citation type="journal article" date="2024" name="Environ. Microbiol.">
        <title>Genome analysis and description of Tunturibacter gen. nov. expands the diversity of Terriglobia in tundra soils.</title>
        <authorList>
            <person name="Messyasz A."/>
            <person name="Mannisto M.K."/>
            <person name="Kerkhof L.J."/>
            <person name="Haggblom M.M."/>
        </authorList>
    </citation>
    <scope>NUCLEOTIDE SEQUENCE</scope>
    <source>
        <strain evidence="2">M8UP39</strain>
    </source>
</reference>
<protein>
    <submittedName>
        <fullName evidence="2">HD domain-containing protein</fullName>
    </submittedName>
</protein>
<dbReference type="PANTHER" id="PTHR35569:SF1">
    <property type="entry name" value="CYANAMIDE HYDRATASE DDI2-RELATED"/>
    <property type="match status" value="1"/>
</dbReference>
<dbReference type="RefSeq" id="WP_353070939.1">
    <property type="nucleotide sequence ID" value="NZ_CP132938.1"/>
</dbReference>
<accession>A0AAU7YV46</accession>
<dbReference type="PANTHER" id="PTHR35569">
    <property type="entry name" value="CYANAMIDE HYDRATASE DDI2-RELATED"/>
    <property type="match status" value="1"/>
</dbReference>
<proteinExistence type="predicted"/>
<evidence type="ECO:0000259" key="1">
    <source>
        <dbReference type="Pfam" id="PF01966"/>
    </source>
</evidence>
<dbReference type="Pfam" id="PF01966">
    <property type="entry name" value="HD"/>
    <property type="match status" value="1"/>
</dbReference>
<dbReference type="SUPFAM" id="SSF109604">
    <property type="entry name" value="HD-domain/PDEase-like"/>
    <property type="match status" value="1"/>
</dbReference>
<dbReference type="AlphaFoldDB" id="A0AAU7YV46"/>
<reference evidence="2" key="1">
    <citation type="submission" date="2023-08" db="EMBL/GenBank/DDBJ databases">
        <authorList>
            <person name="Messyasz A."/>
            <person name="Mannisto M.K."/>
            <person name="Kerkhof L.J."/>
            <person name="Haggblom M."/>
        </authorList>
    </citation>
    <scope>NUCLEOTIDE SEQUENCE</scope>
    <source>
        <strain evidence="2">M8UP39</strain>
    </source>
</reference>
<feature type="domain" description="HD" evidence="1">
    <location>
        <begin position="53"/>
        <end position="147"/>
    </location>
</feature>
<sequence length="234" mass="26546">MPINSLNFRLPKHIIPVPTPEEKYQKLAPGVPDSKLTRAATGLLYQFSTPLLINHSHRVFFWANELGRQTSQPYDAELLFVCAAFHDLGLLKTFRSEGDRFEVDSANAVRQFLEHHGVPHTRIQTAWDAISLHTTPGIAAYKPIEVELLYNGVGLDVLGIGYEGLDPKLRDKVVAQFPRVDFHRQIAQAFQDGFGYKPQTTEGTCNEDICSHFIRNYKRSNFYEQIQDSAFPNS</sequence>
<dbReference type="InterPro" id="IPR006674">
    <property type="entry name" value="HD_domain"/>
</dbReference>